<organism evidence="1 2">
    <name type="scientific">Schistosoma mattheei</name>
    <dbReference type="NCBI Taxonomy" id="31246"/>
    <lineage>
        <taxon>Eukaryota</taxon>
        <taxon>Metazoa</taxon>
        <taxon>Spiralia</taxon>
        <taxon>Lophotrochozoa</taxon>
        <taxon>Platyhelminthes</taxon>
        <taxon>Trematoda</taxon>
        <taxon>Digenea</taxon>
        <taxon>Strigeidida</taxon>
        <taxon>Schistosomatoidea</taxon>
        <taxon>Schistosomatidae</taxon>
        <taxon>Schistosoma</taxon>
    </lineage>
</organism>
<dbReference type="Proteomes" id="UP000269396">
    <property type="component" value="Unassembled WGS sequence"/>
</dbReference>
<name>A0A183Q5M8_9TREM</name>
<dbReference type="EMBL" id="UZAL01049022">
    <property type="protein sequence ID" value="VDP85984.1"/>
    <property type="molecule type" value="Genomic_DNA"/>
</dbReference>
<protein>
    <submittedName>
        <fullName evidence="1">Uncharacterized protein</fullName>
    </submittedName>
</protein>
<evidence type="ECO:0000313" key="2">
    <source>
        <dbReference type="Proteomes" id="UP000269396"/>
    </source>
</evidence>
<dbReference type="STRING" id="31246.A0A183Q5M8"/>
<accession>A0A183Q5M8</accession>
<dbReference type="AlphaFoldDB" id="A0A183Q5M8"/>
<evidence type="ECO:0000313" key="1">
    <source>
        <dbReference type="EMBL" id="VDP85984.1"/>
    </source>
</evidence>
<sequence>MLVSELNAQIPNDNCYYPIKSTNDTAHMDSTVDSSIPSGERVKHNLLKTYVEVSCKKFFSVFESFLHFVVTTHK</sequence>
<proteinExistence type="predicted"/>
<keyword evidence="2" id="KW-1185">Reference proteome</keyword>
<reference evidence="1 2" key="1">
    <citation type="submission" date="2018-11" db="EMBL/GenBank/DDBJ databases">
        <authorList>
            <consortium name="Pathogen Informatics"/>
        </authorList>
    </citation>
    <scope>NUCLEOTIDE SEQUENCE [LARGE SCALE GENOMIC DNA]</scope>
    <source>
        <strain>Denwood</strain>
        <strain evidence="2">Zambia</strain>
    </source>
</reference>
<gene>
    <name evidence="1" type="ORF">SMTD_LOCUS21912</name>
</gene>